<feature type="transmembrane region" description="Helical" evidence="2">
    <location>
        <begin position="72"/>
        <end position="92"/>
    </location>
</feature>
<evidence type="ECO:0000313" key="4">
    <source>
        <dbReference type="Proteomes" id="UP000183208"/>
    </source>
</evidence>
<keyword evidence="2" id="KW-0812">Transmembrane</keyword>
<gene>
    <name evidence="3" type="ORF">SAMN05444171_3503</name>
</gene>
<evidence type="ECO:0000256" key="1">
    <source>
        <dbReference type="SAM" id="MobiDB-lite"/>
    </source>
</evidence>
<name>A0A1M6Z7U7_9BRAD</name>
<dbReference type="AlphaFoldDB" id="A0A1M6Z7U7"/>
<dbReference type="InterPro" id="IPR024399">
    <property type="entry name" value="DUF2628"/>
</dbReference>
<organism evidence="3 4">
    <name type="scientific">Bradyrhizobium lablabi</name>
    <dbReference type="NCBI Taxonomy" id="722472"/>
    <lineage>
        <taxon>Bacteria</taxon>
        <taxon>Pseudomonadati</taxon>
        <taxon>Pseudomonadota</taxon>
        <taxon>Alphaproteobacteria</taxon>
        <taxon>Hyphomicrobiales</taxon>
        <taxon>Nitrobacteraceae</taxon>
        <taxon>Bradyrhizobium</taxon>
    </lineage>
</organism>
<proteinExistence type="predicted"/>
<dbReference type="OrthoDB" id="7285394at2"/>
<evidence type="ECO:0000313" key="3">
    <source>
        <dbReference type="EMBL" id="SED22481.1"/>
    </source>
</evidence>
<dbReference type="EMBL" id="FNTI01000001">
    <property type="protein sequence ID" value="SED22481.1"/>
    <property type="molecule type" value="Genomic_DNA"/>
</dbReference>
<reference evidence="3 4" key="1">
    <citation type="submission" date="2016-10" db="EMBL/GenBank/DDBJ databases">
        <authorList>
            <person name="de Groot N.N."/>
        </authorList>
    </citation>
    <scope>NUCLEOTIDE SEQUENCE [LARGE SCALE GENOMIC DNA]</scope>
    <source>
        <strain evidence="3 4">GAS522</strain>
    </source>
</reference>
<feature type="transmembrane region" description="Helical" evidence="2">
    <location>
        <begin position="31"/>
        <end position="60"/>
    </location>
</feature>
<sequence length="176" mass="19349">MPVYTVHAPVAIGADLAATDKFVFVRDGFHFWAAVASVIWLVWNRLWLALIGWVAVTLAIDFGMTALGAGRGAILFVDLLLAILMGFEAASLQRWTLSGRKWRQLDIVVADDAESAERRFFDRWTARQRGLTNDQWAVDRGGPPPTRNIPGQPFSKPPPLPQGGIIGLFPEPGGSR</sequence>
<feature type="region of interest" description="Disordered" evidence="1">
    <location>
        <begin position="135"/>
        <end position="176"/>
    </location>
</feature>
<dbReference type="Pfam" id="PF10947">
    <property type="entry name" value="DUF2628"/>
    <property type="match status" value="1"/>
</dbReference>
<protein>
    <recommendedName>
        <fullName evidence="5">DUF2628 domain-containing protein</fullName>
    </recommendedName>
</protein>
<evidence type="ECO:0000256" key="2">
    <source>
        <dbReference type="SAM" id="Phobius"/>
    </source>
</evidence>
<evidence type="ECO:0008006" key="5">
    <source>
        <dbReference type="Google" id="ProtNLM"/>
    </source>
</evidence>
<keyword evidence="2" id="KW-0472">Membrane</keyword>
<keyword evidence="2" id="KW-1133">Transmembrane helix</keyword>
<accession>A0A1M6Z7U7</accession>
<dbReference type="Proteomes" id="UP000183208">
    <property type="component" value="Unassembled WGS sequence"/>
</dbReference>
<dbReference type="RefSeq" id="WP_074821115.1">
    <property type="nucleotide sequence ID" value="NZ_FNTI01000001.1"/>
</dbReference>